<dbReference type="AlphaFoldDB" id="A0A2P4YE34"/>
<name>A0A2P4YE34_9STRA</name>
<organism evidence="1 2">
    <name type="scientific">Phytophthora palmivora</name>
    <dbReference type="NCBI Taxonomy" id="4796"/>
    <lineage>
        <taxon>Eukaryota</taxon>
        <taxon>Sar</taxon>
        <taxon>Stramenopiles</taxon>
        <taxon>Oomycota</taxon>
        <taxon>Peronosporomycetes</taxon>
        <taxon>Peronosporales</taxon>
        <taxon>Peronosporaceae</taxon>
        <taxon>Phytophthora</taxon>
    </lineage>
</organism>
<proteinExistence type="predicted"/>
<sequence>MTKRRKPGLRASSATSESLFRGWEWAHGSLWSEDKKCGVRMTDTIIFYHNSESGTIDSYSWLFTGKSGTISRKRMSKDGLLPVSKIRERFLLLAGRSNNKSVAVVNYLDGTRKLVGVEEFDEILQIFDGTKRGVKNFG</sequence>
<dbReference type="Proteomes" id="UP000237271">
    <property type="component" value="Unassembled WGS sequence"/>
</dbReference>
<keyword evidence="2" id="KW-1185">Reference proteome</keyword>
<reference evidence="1 2" key="1">
    <citation type="journal article" date="2017" name="Genome Biol. Evol.">
        <title>Phytophthora megakarya and P. palmivora, closely related causal agents of cacao black pod rot, underwent increases in genome sizes and gene numbers by different mechanisms.</title>
        <authorList>
            <person name="Ali S.S."/>
            <person name="Shao J."/>
            <person name="Lary D.J."/>
            <person name="Kronmiller B."/>
            <person name="Shen D."/>
            <person name="Strem M.D."/>
            <person name="Amoako-Attah I."/>
            <person name="Akrofi A.Y."/>
            <person name="Begoude B.A."/>
            <person name="Ten Hoopen G.M."/>
            <person name="Coulibaly K."/>
            <person name="Kebe B.I."/>
            <person name="Melnick R.L."/>
            <person name="Guiltinan M.J."/>
            <person name="Tyler B.M."/>
            <person name="Meinhardt L.W."/>
            <person name="Bailey B.A."/>
        </authorList>
    </citation>
    <scope>NUCLEOTIDE SEQUENCE [LARGE SCALE GENOMIC DNA]</scope>
    <source>
        <strain evidence="2">sbr112.9</strain>
    </source>
</reference>
<comment type="caution">
    <text evidence="1">The sequence shown here is derived from an EMBL/GenBank/DDBJ whole genome shotgun (WGS) entry which is preliminary data.</text>
</comment>
<evidence type="ECO:0000313" key="1">
    <source>
        <dbReference type="EMBL" id="POM76082.1"/>
    </source>
</evidence>
<dbReference type="OrthoDB" id="77418at2759"/>
<protein>
    <submittedName>
        <fullName evidence="1">Uncharacterized protein</fullName>
    </submittedName>
</protein>
<gene>
    <name evidence="1" type="ORF">PHPALM_6722</name>
</gene>
<accession>A0A2P4YE34</accession>
<evidence type="ECO:0000313" key="2">
    <source>
        <dbReference type="Proteomes" id="UP000237271"/>
    </source>
</evidence>
<dbReference type="EMBL" id="NCKW01003544">
    <property type="protein sequence ID" value="POM76082.1"/>
    <property type="molecule type" value="Genomic_DNA"/>
</dbReference>